<name>A0A6A1UP86_9ROSI</name>
<accession>A0A6A1UP86</accession>
<gene>
    <name evidence="1" type="ORF">CJ030_MR8G019280</name>
</gene>
<dbReference type="AlphaFoldDB" id="A0A6A1UP86"/>
<sequence length="106" mass="12692">MERDLTRRRSLCVSECVISPASCFPMPKEMEYSRINCCSHSRRSWRLRNLLRRLVRDSKNFYGSKPLSFHYDAVSYSQNFDEGSHVEVPGRHYKVFEDVRWDLIKE</sequence>
<dbReference type="OrthoDB" id="692779at2759"/>
<comment type="caution">
    <text evidence="1">The sequence shown here is derived from an EMBL/GenBank/DDBJ whole genome shotgun (WGS) entry which is preliminary data.</text>
</comment>
<protein>
    <submittedName>
        <fullName evidence="1">Uncharacterized protein</fullName>
    </submittedName>
</protein>
<keyword evidence="2" id="KW-1185">Reference proteome</keyword>
<evidence type="ECO:0000313" key="2">
    <source>
        <dbReference type="Proteomes" id="UP000516437"/>
    </source>
</evidence>
<organism evidence="1 2">
    <name type="scientific">Morella rubra</name>
    <name type="common">Chinese bayberry</name>
    <dbReference type="NCBI Taxonomy" id="262757"/>
    <lineage>
        <taxon>Eukaryota</taxon>
        <taxon>Viridiplantae</taxon>
        <taxon>Streptophyta</taxon>
        <taxon>Embryophyta</taxon>
        <taxon>Tracheophyta</taxon>
        <taxon>Spermatophyta</taxon>
        <taxon>Magnoliopsida</taxon>
        <taxon>eudicotyledons</taxon>
        <taxon>Gunneridae</taxon>
        <taxon>Pentapetalae</taxon>
        <taxon>rosids</taxon>
        <taxon>fabids</taxon>
        <taxon>Fagales</taxon>
        <taxon>Myricaceae</taxon>
        <taxon>Morella</taxon>
    </lineage>
</organism>
<dbReference type="EMBL" id="RXIC02000026">
    <property type="protein sequence ID" value="KAB1202006.1"/>
    <property type="molecule type" value="Genomic_DNA"/>
</dbReference>
<reference evidence="1 2" key="1">
    <citation type="journal article" date="2019" name="Plant Biotechnol. J.">
        <title>The red bayberry genome and genetic basis of sex determination.</title>
        <authorList>
            <person name="Jia H.M."/>
            <person name="Jia H.J."/>
            <person name="Cai Q.L."/>
            <person name="Wang Y."/>
            <person name="Zhao H.B."/>
            <person name="Yang W.F."/>
            <person name="Wang G.Y."/>
            <person name="Li Y.H."/>
            <person name="Zhan D.L."/>
            <person name="Shen Y.T."/>
            <person name="Niu Q.F."/>
            <person name="Chang L."/>
            <person name="Qiu J."/>
            <person name="Zhao L."/>
            <person name="Xie H.B."/>
            <person name="Fu W.Y."/>
            <person name="Jin J."/>
            <person name="Li X.W."/>
            <person name="Jiao Y."/>
            <person name="Zhou C.C."/>
            <person name="Tu T."/>
            <person name="Chai C.Y."/>
            <person name="Gao J.L."/>
            <person name="Fan L.J."/>
            <person name="van de Weg E."/>
            <person name="Wang J.Y."/>
            <person name="Gao Z.S."/>
        </authorList>
    </citation>
    <scope>NUCLEOTIDE SEQUENCE [LARGE SCALE GENOMIC DNA]</scope>
    <source>
        <tissue evidence="1">Leaves</tissue>
    </source>
</reference>
<evidence type="ECO:0000313" key="1">
    <source>
        <dbReference type="EMBL" id="KAB1202006.1"/>
    </source>
</evidence>
<dbReference type="Proteomes" id="UP000516437">
    <property type="component" value="Chromosome 8"/>
</dbReference>
<proteinExistence type="predicted"/>